<protein>
    <recommendedName>
        <fullName evidence="5">Elp3/MiaA/NifB-like radical SAM core domain-containing protein</fullName>
    </recommendedName>
</protein>
<dbReference type="InterPro" id="IPR040086">
    <property type="entry name" value="MJ0683-like"/>
</dbReference>
<dbReference type="Gene3D" id="3.80.30.30">
    <property type="match status" value="1"/>
</dbReference>
<gene>
    <name evidence="6" type="ORF">MsAg5_03740</name>
</gene>
<evidence type="ECO:0000259" key="5">
    <source>
        <dbReference type="SMART" id="SM00729"/>
    </source>
</evidence>
<dbReference type="GO" id="GO:0046872">
    <property type="term" value="F:metal ion binding"/>
    <property type="evidence" value="ECO:0007669"/>
    <property type="project" value="UniProtKB-KW"/>
</dbReference>
<dbReference type="PANTHER" id="PTHR43432">
    <property type="entry name" value="SLR0285 PROTEIN"/>
    <property type="match status" value="1"/>
</dbReference>
<sequence length="365" mass="42333">MKSLVRYRPVTCKSALHPVRGLFPHHWDLNVYRGCQHGCKYCYALYSHKYLKQENDESDQINQTNQIDQINQTNQIDQINQIGRIEQINQTDSDKNESLAGNYYNHIYAKTNIVERLEKELSRPGRKPEVINLGGVSDSYQQAEAEYALMPDILKLMIKYKNPVNISTKSALILRDFDLFDELSKVSYVNIAATVTTTDESLRKIIEPDCSASAKRFDFLEKFKKTDATVGVHVMPVMPLISDSLENLEPIFSRTREIGADYIIAAPLFLRGQTRKSYFEFVKNDFPHLYDPMRILYKTGHLNKEYKTGIYEKINSLSEKYNLSDDYRKSMNLKLKKVWRDRDAETPQEKKPKQLTLSQFGATPF</sequence>
<evidence type="ECO:0000313" key="7">
    <source>
        <dbReference type="Proteomes" id="UP001271789"/>
    </source>
</evidence>
<dbReference type="Pfam" id="PF04055">
    <property type="entry name" value="Radical_SAM"/>
    <property type="match status" value="1"/>
</dbReference>
<keyword evidence="3" id="KW-0411">Iron-sulfur</keyword>
<dbReference type="InterPro" id="IPR007197">
    <property type="entry name" value="rSAM"/>
</dbReference>
<keyword evidence="2" id="KW-0408">Iron</keyword>
<organism evidence="6 7">
    <name type="scientific">Methanolapillus africanus</name>
    <dbReference type="NCBI Taxonomy" id="3028297"/>
    <lineage>
        <taxon>Archaea</taxon>
        <taxon>Methanobacteriati</taxon>
        <taxon>Methanobacteriota</taxon>
        <taxon>Stenosarchaea group</taxon>
        <taxon>Methanomicrobia</taxon>
        <taxon>Methanosarcinales</taxon>
        <taxon>Methanosarcinaceae</taxon>
        <taxon>Methanolapillus</taxon>
    </lineage>
</organism>
<comment type="caution">
    <text evidence="6">The sequence shown here is derived from an EMBL/GenBank/DDBJ whole genome shotgun (WGS) entry which is preliminary data.</text>
</comment>
<feature type="domain" description="Elp3/MiaA/NifB-like radical SAM core" evidence="5">
    <location>
        <begin position="24"/>
        <end position="298"/>
    </location>
</feature>
<name>A0AAE4MH60_9EURY</name>
<reference evidence="6" key="1">
    <citation type="submission" date="2023-06" db="EMBL/GenBank/DDBJ databases">
        <title>Genome sequence of Methanosarcinaceae archaeon Ag5.</title>
        <authorList>
            <person name="Protasov E."/>
            <person name="Platt K."/>
            <person name="Poehlein A."/>
            <person name="Daniel R."/>
            <person name="Brune A."/>
        </authorList>
    </citation>
    <scope>NUCLEOTIDE SEQUENCE</scope>
    <source>
        <strain evidence="6">Ag5</strain>
    </source>
</reference>
<dbReference type="GO" id="GO:0003824">
    <property type="term" value="F:catalytic activity"/>
    <property type="evidence" value="ECO:0007669"/>
    <property type="project" value="InterPro"/>
</dbReference>
<proteinExistence type="predicted"/>
<accession>A0AAE4MH60</accession>
<dbReference type="SMART" id="SM00729">
    <property type="entry name" value="Elp3"/>
    <property type="match status" value="1"/>
</dbReference>
<feature type="region of interest" description="Disordered" evidence="4">
    <location>
        <begin position="342"/>
        <end position="365"/>
    </location>
</feature>
<dbReference type="AlphaFoldDB" id="A0AAE4MH60"/>
<dbReference type="PANTHER" id="PTHR43432:SF5">
    <property type="entry name" value="ELP3_MIAA_NIFB-LIKE RADICAL SAM CORE DOMAIN-CONTAINING PROTEIN"/>
    <property type="match status" value="1"/>
</dbReference>
<keyword evidence="7" id="KW-1185">Reference proteome</keyword>
<dbReference type="EMBL" id="JAWDKD010000008">
    <property type="protein sequence ID" value="MDV0446532.1"/>
    <property type="molecule type" value="Genomic_DNA"/>
</dbReference>
<dbReference type="SFLD" id="SFLDG01084">
    <property type="entry name" value="Uncharacterised_Radical_SAM_Su"/>
    <property type="match status" value="1"/>
</dbReference>
<feature type="compositionally biased region" description="Basic and acidic residues" evidence="4">
    <location>
        <begin position="342"/>
        <end position="352"/>
    </location>
</feature>
<dbReference type="GO" id="GO:0051536">
    <property type="term" value="F:iron-sulfur cluster binding"/>
    <property type="evidence" value="ECO:0007669"/>
    <property type="project" value="UniProtKB-KW"/>
</dbReference>
<evidence type="ECO:0000256" key="2">
    <source>
        <dbReference type="ARBA" id="ARBA00023004"/>
    </source>
</evidence>
<dbReference type="Proteomes" id="UP001271789">
    <property type="component" value="Unassembled WGS sequence"/>
</dbReference>
<feature type="compositionally biased region" description="Polar residues" evidence="4">
    <location>
        <begin position="355"/>
        <end position="365"/>
    </location>
</feature>
<evidence type="ECO:0000313" key="6">
    <source>
        <dbReference type="EMBL" id="MDV0446532.1"/>
    </source>
</evidence>
<dbReference type="InterPro" id="IPR006638">
    <property type="entry name" value="Elp3/MiaA/NifB-like_rSAM"/>
</dbReference>
<evidence type="ECO:0000256" key="4">
    <source>
        <dbReference type="SAM" id="MobiDB-lite"/>
    </source>
</evidence>
<evidence type="ECO:0000256" key="3">
    <source>
        <dbReference type="ARBA" id="ARBA00023014"/>
    </source>
</evidence>
<keyword evidence="1" id="KW-0479">Metal-binding</keyword>
<evidence type="ECO:0000256" key="1">
    <source>
        <dbReference type="ARBA" id="ARBA00022723"/>
    </source>
</evidence>
<dbReference type="SFLD" id="SFLDS00029">
    <property type="entry name" value="Radical_SAM"/>
    <property type="match status" value="1"/>
</dbReference>
<dbReference type="RefSeq" id="WP_338098929.1">
    <property type="nucleotide sequence ID" value="NZ_JAWDKD010000008.1"/>
</dbReference>